<evidence type="ECO:0000259" key="4">
    <source>
        <dbReference type="PROSITE" id="PS50893"/>
    </source>
</evidence>
<dbReference type="PANTHER" id="PTHR42939:SF1">
    <property type="entry name" value="ABC TRANSPORTER ATP-BINDING PROTEIN ALBC-RELATED"/>
    <property type="match status" value="1"/>
</dbReference>
<evidence type="ECO:0000313" key="5">
    <source>
        <dbReference type="EMBL" id="MDV3103998.1"/>
    </source>
</evidence>
<dbReference type="SUPFAM" id="SSF52540">
    <property type="entry name" value="P-loop containing nucleoside triphosphate hydrolases"/>
    <property type="match status" value="1"/>
</dbReference>
<dbReference type="GO" id="GO:0005524">
    <property type="term" value="F:ATP binding"/>
    <property type="evidence" value="ECO:0007669"/>
    <property type="project" value="UniProtKB-KW"/>
</dbReference>
<keyword evidence="1" id="KW-0813">Transport</keyword>
<keyword evidence="3 5" id="KW-0067">ATP-binding</keyword>
<dbReference type="InterPro" id="IPR051782">
    <property type="entry name" value="ABC_Transporter_VariousFunc"/>
</dbReference>
<proteinExistence type="predicted"/>
<dbReference type="PANTHER" id="PTHR42939">
    <property type="entry name" value="ABC TRANSPORTER ATP-BINDING PROTEIN ALBC-RELATED"/>
    <property type="match status" value="1"/>
</dbReference>
<gene>
    <name evidence="5" type="ORF">RBI02_05510</name>
</gene>
<reference evidence="5 6" key="1">
    <citation type="submission" date="2023-08" db="EMBL/GenBank/DDBJ databases">
        <title>Draft genome sequence of Thermococcus waiotapuensis WT1T, a thermophilic sulphur-dependent archaeon from order Thermococcales.</title>
        <authorList>
            <person name="Manners S.H."/>
            <person name="Carere C.R."/>
            <person name="Dhami M.K."/>
            <person name="Dobson R.C.J."/>
            <person name="Stott M.B."/>
        </authorList>
    </citation>
    <scope>NUCLEOTIDE SEQUENCE [LARGE SCALE GENOMIC DNA]</scope>
    <source>
        <strain evidence="5 6">WT1</strain>
    </source>
</reference>
<dbReference type="RefSeq" id="WP_315341632.1">
    <property type="nucleotide sequence ID" value="NZ_JAVDZE010000002.1"/>
</dbReference>
<sequence length="270" mass="30029">MRQLLESSGLSKTYGRGENSVKALDSVSFRLSEGISYILGPNGSGKSTLIKIIAKLLRPDSGKVRIHGKPLEEYPLRNVGFAFEKPVLHSRLKVQEYLKDVADYRGFDNTEELIETFRLSSVRDRRFGELSLGYKRRFLVAVAFAGYPGVVFLDEPFSNVDIVAKAEIMEGIISINRERNVSTVIVSHVFDSLSKIDSMVVLYSGKVVANPIGQEVKLLKKVRFVFNEGAVEDIGEALNRIRAGEDPIEVECSGIEESIMEILKGGQKQN</sequence>
<dbReference type="GO" id="GO:0016887">
    <property type="term" value="F:ATP hydrolysis activity"/>
    <property type="evidence" value="ECO:0007669"/>
    <property type="project" value="InterPro"/>
</dbReference>
<dbReference type="InterPro" id="IPR003439">
    <property type="entry name" value="ABC_transporter-like_ATP-bd"/>
</dbReference>
<keyword evidence="2" id="KW-0547">Nucleotide-binding</keyword>
<feature type="domain" description="ABC transporter" evidence="4">
    <location>
        <begin position="5"/>
        <end position="229"/>
    </location>
</feature>
<dbReference type="EMBL" id="JAVDZE010000002">
    <property type="protein sequence ID" value="MDV3103998.1"/>
    <property type="molecule type" value="Genomic_DNA"/>
</dbReference>
<dbReference type="Gene3D" id="3.40.50.300">
    <property type="entry name" value="P-loop containing nucleotide triphosphate hydrolases"/>
    <property type="match status" value="1"/>
</dbReference>
<accession>A0AAE4NW96</accession>
<dbReference type="Proteomes" id="UP001245683">
    <property type="component" value="Unassembled WGS sequence"/>
</dbReference>
<evidence type="ECO:0000256" key="1">
    <source>
        <dbReference type="ARBA" id="ARBA00022448"/>
    </source>
</evidence>
<protein>
    <submittedName>
        <fullName evidence="5">ABC transporter ATP-binding protein</fullName>
    </submittedName>
</protein>
<evidence type="ECO:0000313" key="6">
    <source>
        <dbReference type="Proteomes" id="UP001245683"/>
    </source>
</evidence>
<dbReference type="InterPro" id="IPR027417">
    <property type="entry name" value="P-loop_NTPase"/>
</dbReference>
<evidence type="ECO:0000256" key="2">
    <source>
        <dbReference type="ARBA" id="ARBA00022741"/>
    </source>
</evidence>
<dbReference type="PROSITE" id="PS50893">
    <property type="entry name" value="ABC_TRANSPORTER_2"/>
    <property type="match status" value="1"/>
</dbReference>
<dbReference type="SMART" id="SM00382">
    <property type="entry name" value="AAA"/>
    <property type="match status" value="1"/>
</dbReference>
<keyword evidence="6" id="KW-1185">Reference proteome</keyword>
<comment type="caution">
    <text evidence="5">The sequence shown here is derived from an EMBL/GenBank/DDBJ whole genome shotgun (WGS) entry which is preliminary data.</text>
</comment>
<dbReference type="Pfam" id="PF00005">
    <property type="entry name" value="ABC_tran"/>
    <property type="match status" value="1"/>
</dbReference>
<dbReference type="InterPro" id="IPR003593">
    <property type="entry name" value="AAA+_ATPase"/>
</dbReference>
<dbReference type="CDD" id="cd03230">
    <property type="entry name" value="ABC_DR_subfamily_A"/>
    <property type="match status" value="1"/>
</dbReference>
<organism evidence="5 6">
    <name type="scientific">Thermococcus waiotapuensis</name>
    <dbReference type="NCBI Taxonomy" id="90909"/>
    <lineage>
        <taxon>Archaea</taxon>
        <taxon>Methanobacteriati</taxon>
        <taxon>Methanobacteriota</taxon>
        <taxon>Thermococci</taxon>
        <taxon>Thermococcales</taxon>
        <taxon>Thermococcaceae</taxon>
        <taxon>Thermococcus</taxon>
    </lineage>
</organism>
<evidence type="ECO:0000256" key="3">
    <source>
        <dbReference type="ARBA" id="ARBA00022840"/>
    </source>
</evidence>
<dbReference type="AlphaFoldDB" id="A0AAE4NW96"/>
<name>A0AAE4NW96_9EURY</name>